<feature type="compositionally biased region" description="Pro residues" evidence="4">
    <location>
        <begin position="495"/>
        <end position="507"/>
    </location>
</feature>
<dbReference type="PANTHER" id="PTHR43531:SF11">
    <property type="entry name" value="METHYL-ACCEPTING CHEMOTAXIS PROTEIN 3"/>
    <property type="match status" value="1"/>
</dbReference>
<organism evidence="7 8">
    <name type="scientific">Roseateles paludis</name>
    <dbReference type="NCBI Taxonomy" id="3145238"/>
    <lineage>
        <taxon>Bacteria</taxon>
        <taxon>Pseudomonadati</taxon>
        <taxon>Pseudomonadota</taxon>
        <taxon>Betaproteobacteria</taxon>
        <taxon>Burkholderiales</taxon>
        <taxon>Sphaerotilaceae</taxon>
        <taxon>Roseateles</taxon>
    </lineage>
</organism>
<protein>
    <submittedName>
        <fullName evidence="7">Methyl-accepting chemotaxis protein</fullName>
    </submittedName>
</protein>
<feature type="transmembrane region" description="Helical" evidence="5">
    <location>
        <begin position="131"/>
        <end position="151"/>
    </location>
</feature>
<dbReference type="RefSeq" id="WP_347705496.1">
    <property type="nucleotide sequence ID" value="NZ_JBDPZD010000004.1"/>
</dbReference>
<feature type="compositionally biased region" description="Low complexity" evidence="4">
    <location>
        <begin position="478"/>
        <end position="494"/>
    </location>
</feature>
<evidence type="ECO:0000313" key="8">
    <source>
        <dbReference type="Proteomes" id="UP001495147"/>
    </source>
</evidence>
<dbReference type="SUPFAM" id="SSF58104">
    <property type="entry name" value="Methyl-accepting chemotaxis protein (MCP) signaling domain"/>
    <property type="match status" value="1"/>
</dbReference>
<dbReference type="Pfam" id="PF00015">
    <property type="entry name" value="MCPsignal"/>
    <property type="match status" value="1"/>
</dbReference>
<comment type="caution">
    <text evidence="7">The sequence shown here is derived from an EMBL/GenBank/DDBJ whole genome shotgun (WGS) entry which is preliminary data.</text>
</comment>
<feature type="transmembrane region" description="Helical" evidence="5">
    <location>
        <begin position="33"/>
        <end position="50"/>
    </location>
</feature>
<feature type="transmembrane region" description="Helical" evidence="5">
    <location>
        <begin position="158"/>
        <end position="177"/>
    </location>
</feature>
<proteinExistence type="inferred from homology"/>
<accession>A0ABV0G4L2</accession>
<feature type="transmembrane region" description="Helical" evidence="5">
    <location>
        <begin position="106"/>
        <end position="125"/>
    </location>
</feature>
<feature type="region of interest" description="Disordered" evidence="4">
    <location>
        <begin position="478"/>
        <end position="516"/>
    </location>
</feature>
<dbReference type="SMART" id="SM00283">
    <property type="entry name" value="MA"/>
    <property type="match status" value="1"/>
</dbReference>
<keyword evidence="5" id="KW-0812">Transmembrane</keyword>
<sequence>MTAQDAFSMCTMVALASTGLCSFRLWLRQREAVFSQFAWVCLLAAGFYAMDGLTRPVGERPNLWAAAIGMSLSVAMLHASAGSILILGPNGRPDRQMQVRLQRATLWLHIALLAVWLALTVGLEFNRRSFFWGYSVGFLSQIGLLLVMIGWRELVRSWLLLLALLAVPVMQCVVVLGGAELYALRYLLGMAAALLTMATLVQRVLDLQSRSDADVRALEAAQERLHAVLAAMLEGSDSVAESGERMSVGAQQLAIRTDQQTGSLQAIAGNVDRAVAQVLVTADRISAVDGQCARLREQAFTGTEQVQTAAQTIELIGQRSAEMQEAVSLIESIAFQTNILALNAAIEAARAGAAGRGFAVVASEVRSLSGRTSEAARRVRDLIARAGSQIEGGIAQVQGVREQLSAMLGVVQDVADNTQQLSGDARTQSGELSRMLDDLRALLNLTQDNAALVAESVMTADGMNQSAAALRALVSDLSTSGAESAPPAAAGPSTSPSPRPSPSPAPAAEPAGVEFF</sequence>
<dbReference type="InterPro" id="IPR004089">
    <property type="entry name" value="MCPsignal_dom"/>
</dbReference>
<evidence type="ECO:0000256" key="5">
    <source>
        <dbReference type="SAM" id="Phobius"/>
    </source>
</evidence>
<keyword evidence="5" id="KW-1133">Transmembrane helix</keyword>
<evidence type="ECO:0000259" key="6">
    <source>
        <dbReference type="PROSITE" id="PS50111"/>
    </source>
</evidence>
<dbReference type="PANTHER" id="PTHR43531">
    <property type="entry name" value="PROTEIN ICFG"/>
    <property type="match status" value="1"/>
</dbReference>
<dbReference type="EMBL" id="JBDPZD010000004">
    <property type="protein sequence ID" value="MEO3692678.1"/>
    <property type="molecule type" value="Genomic_DNA"/>
</dbReference>
<name>A0ABV0G4L2_9BURK</name>
<feature type="transmembrane region" description="Helical" evidence="5">
    <location>
        <begin position="62"/>
        <end position="86"/>
    </location>
</feature>
<evidence type="ECO:0000256" key="2">
    <source>
        <dbReference type="ARBA" id="ARBA00029447"/>
    </source>
</evidence>
<dbReference type="InterPro" id="IPR051310">
    <property type="entry name" value="MCP_chemotaxis"/>
</dbReference>
<keyword evidence="5" id="KW-0472">Membrane</keyword>
<feature type="transmembrane region" description="Helical" evidence="5">
    <location>
        <begin position="6"/>
        <end position="26"/>
    </location>
</feature>
<evidence type="ECO:0000313" key="7">
    <source>
        <dbReference type="EMBL" id="MEO3692678.1"/>
    </source>
</evidence>
<reference evidence="7 8" key="1">
    <citation type="submission" date="2024-05" db="EMBL/GenBank/DDBJ databases">
        <title>Roseateles sp. DJS-2-20 16S ribosomal RNA gene Genome sequencing and assembly.</title>
        <authorList>
            <person name="Woo H."/>
        </authorList>
    </citation>
    <scope>NUCLEOTIDE SEQUENCE [LARGE SCALE GENOMIC DNA]</scope>
    <source>
        <strain evidence="7 8">DJS-2-20</strain>
    </source>
</reference>
<comment type="similarity">
    <text evidence="2">Belongs to the methyl-accepting chemotaxis (MCP) protein family.</text>
</comment>
<dbReference type="Proteomes" id="UP001495147">
    <property type="component" value="Unassembled WGS sequence"/>
</dbReference>
<evidence type="ECO:0000256" key="1">
    <source>
        <dbReference type="ARBA" id="ARBA00022500"/>
    </source>
</evidence>
<dbReference type="PROSITE" id="PS50111">
    <property type="entry name" value="CHEMOTAXIS_TRANSDUC_2"/>
    <property type="match status" value="1"/>
</dbReference>
<feature type="domain" description="Methyl-accepting transducer" evidence="6">
    <location>
        <begin position="235"/>
        <end position="464"/>
    </location>
</feature>
<dbReference type="Gene3D" id="1.10.287.950">
    <property type="entry name" value="Methyl-accepting chemotaxis protein"/>
    <property type="match status" value="1"/>
</dbReference>
<keyword evidence="8" id="KW-1185">Reference proteome</keyword>
<gene>
    <name evidence="7" type="ORF">ABDJ85_14465</name>
</gene>
<evidence type="ECO:0000256" key="3">
    <source>
        <dbReference type="PROSITE-ProRule" id="PRU00284"/>
    </source>
</evidence>
<keyword evidence="1" id="KW-0145">Chemotaxis</keyword>
<keyword evidence="3" id="KW-0807">Transducer</keyword>
<evidence type="ECO:0000256" key="4">
    <source>
        <dbReference type="SAM" id="MobiDB-lite"/>
    </source>
</evidence>